<evidence type="ECO:0000313" key="1">
    <source>
        <dbReference type="EMBL" id="ORO92468.1"/>
    </source>
</evidence>
<dbReference type="SUPFAM" id="SSF52540">
    <property type="entry name" value="P-loop containing nucleoside triphosphate hydrolases"/>
    <property type="match status" value="1"/>
</dbReference>
<dbReference type="AlphaFoldDB" id="A0A1X1JZA3"/>
<organism evidence="1 2">
    <name type="scientific">Streptococcus mitis</name>
    <dbReference type="NCBI Taxonomy" id="28037"/>
    <lineage>
        <taxon>Bacteria</taxon>
        <taxon>Bacillati</taxon>
        <taxon>Bacillota</taxon>
        <taxon>Bacilli</taxon>
        <taxon>Lactobacillales</taxon>
        <taxon>Streptococcaceae</taxon>
        <taxon>Streptococcus</taxon>
        <taxon>Streptococcus mitis group</taxon>
    </lineage>
</organism>
<dbReference type="Proteomes" id="UP000193863">
    <property type="component" value="Unassembled WGS sequence"/>
</dbReference>
<comment type="caution">
    <text evidence="1">The sequence shown here is derived from an EMBL/GenBank/DDBJ whole genome shotgun (WGS) entry which is preliminary data.</text>
</comment>
<dbReference type="EMBL" id="NCVG01000023">
    <property type="protein sequence ID" value="ORO92468.1"/>
    <property type="molecule type" value="Genomic_DNA"/>
</dbReference>
<dbReference type="Gene3D" id="3.40.50.300">
    <property type="entry name" value="P-loop containing nucleotide triphosphate hydrolases"/>
    <property type="match status" value="1"/>
</dbReference>
<sequence>MVDTRPLLKVGGGKLGWEVPSSIINYLILGNVGSGKSVIAKMVVTDVFITAHRKKRALPMLVVSEIKQEDWLEFEDSPNVFLGRRAHKAIEATYNEMMHRQENRAIERTPLILLIEEVTVLMSSLEGKQKSKVQKMLKSIILSGRSRKIYCLFVSQDMYSSDLGDSNLRNQFGAVLGLGNMASRSAVVNNIFDIGPGQKLEALPNRYGWYQEINGSQPIKVQVRNVRDFTKMNKVLKKMLEQYQPPNESDSEG</sequence>
<gene>
    <name evidence="1" type="ORF">B7699_08050</name>
</gene>
<keyword evidence="1" id="KW-0131">Cell cycle</keyword>
<protein>
    <submittedName>
        <fullName evidence="1">Cell division protein FtsK</fullName>
    </submittedName>
</protein>
<reference evidence="1 2" key="1">
    <citation type="journal article" date="2016" name="Eur. J. Clin. Microbiol. Infect. Dis.">
        <title>Whole genome sequencing as a tool for phylogenetic analysis of clinical strains of Mitis group streptococci.</title>
        <authorList>
            <person name="Rasmussen L.H."/>
            <person name="Dargis R."/>
            <person name="Hojholt K."/>
            <person name="Christensen J.J."/>
            <person name="Skovgaard O."/>
            <person name="Justesen U.S."/>
            <person name="Rosenvinge F.S."/>
            <person name="Moser C."/>
            <person name="Lukjancenko O."/>
            <person name="Rasmussen S."/>
            <person name="Nielsen X.C."/>
        </authorList>
    </citation>
    <scope>NUCLEOTIDE SEQUENCE [LARGE SCALE GENOMIC DNA]</scope>
    <source>
        <strain evidence="1 2">RH_43861_09</strain>
    </source>
</reference>
<dbReference type="RefSeq" id="WP_084927898.1">
    <property type="nucleotide sequence ID" value="NZ_NCVG01000023.1"/>
</dbReference>
<proteinExistence type="predicted"/>
<name>A0A1X1JZA3_STRMT</name>
<evidence type="ECO:0000313" key="2">
    <source>
        <dbReference type="Proteomes" id="UP000193863"/>
    </source>
</evidence>
<dbReference type="GO" id="GO:0051301">
    <property type="term" value="P:cell division"/>
    <property type="evidence" value="ECO:0007669"/>
    <property type="project" value="UniProtKB-KW"/>
</dbReference>
<dbReference type="InterPro" id="IPR027417">
    <property type="entry name" value="P-loop_NTPase"/>
</dbReference>
<keyword evidence="1" id="KW-0132">Cell division</keyword>
<accession>A0A1X1JZA3</accession>